<dbReference type="Pfam" id="PF00271">
    <property type="entry name" value="Helicase_C"/>
    <property type="match status" value="1"/>
</dbReference>
<dbReference type="EC" id="3.6.4.13" evidence="12"/>
<dbReference type="InterPro" id="IPR001650">
    <property type="entry name" value="Helicase_C-like"/>
</dbReference>
<dbReference type="SMART" id="SM00382">
    <property type="entry name" value="AAA"/>
    <property type="match status" value="1"/>
</dbReference>
<name>A0A1U7CPU3_9BACT</name>
<dbReference type="Proteomes" id="UP000186309">
    <property type="component" value="Chromosome"/>
</dbReference>
<dbReference type="SMART" id="SM00490">
    <property type="entry name" value="HELICc"/>
    <property type="match status" value="1"/>
</dbReference>
<evidence type="ECO:0000256" key="2">
    <source>
        <dbReference type="ARBA" id="ARBA00022763"/>
    </source>
</evidence>
<dbReference type="PANTHER" id="PTHR47962:SF5">
    <property type="entry name" value="ATP-DEPENDENT HELICASE LHR-RELATED"/>
    <property type="match status" value="1"/>
</dbReference>
<dbReference type="InterPro" id="IPR003593">
    <property type="entry name" value="AAA+_ATPase"/>
</dbReference>
<dbReference type="InterPro" id="IPR027417">
    <property type="entry name" value="P-loop_NTPase"/>
</dbReference>
<feature type="domain" description="Helicase ATP-binding" evidence="10">
    <location>
        <begin position="41"/>
        <end position="232"/>
    </location>
</feature>
<dbReference type="GO" id="GO:0005524">
    <property type="term" value="F:ATP binding"/>
    <property type="evidence" value="ECO:0007669"/>
    <property type="project" value="UniProtKB-KW"/>
</dbReference>
<dbReference type="RefSeq" id="WP_076345903.1">
    <property type="nucleotide sequence ID" value="NZ_CP019082.1"/>
</dbReference>
<dbReference type="GO" id="GO:0006281">
    <property type="term" value="P:DNA repair"/>
    <property type="evidence" value="ECO:0007669"/>
    <property type="project" value="UniProtKB-KW"/>
</dbReference>
<dbReference type="SUPFAM" id="SSF52540">
    <property type="entry name" value="P-loop containing nucleoside triphosphate hydrolases"/>
    <property type="match status" value="1"/>
</dbReference>
<dbReference type="InterPro" id="IPR052511">
    <property type="entry name" value="ATP-dep_Helicase"/>
</dbReference>
<evidence type="ECO:0000259" key="11">
    <source>
        <dbReference type="PROSITE" id="PS51194"/>
    </source>
</evidence>
<dbReference type="SMART" id="SM00487">
    <property type="entry name" value="DEXDc"/>
    <property type="match status" value="1"/>
</dbReference>
<keyword evidence="4 12" id="KW-0347">Helicase</keyword>
<dbReference type="OrthoDB" id="9774462at2"/>
<evidence type="ECO:0000256" key="9">
    <source>
        <dbReference type="ARBA" id="ARBA00093467"/>
    </source>
</evidence>
<keyword evidence="8" id="KW-0413">Isomerase</keyword>
<keyword evidence="2" id="KW-0227">DNA damage</keyword>
<sequence>MPTIDPTAESGNALGLLSSPVRRWFSSAFPSGPTPAQAAAWPLIAEGEHVLLVSPTGTGKTLAGFLAIVDRLLRDHAAGELKPGPRCVYISPLRSLGYDIERNLAIPLAGLQAALGLAESPVQVGVRTGDTSAYDRRKLRDHPPHILITTPESLSLLLSQASWRDRWRGVEHIIVDEVHALVPTKRGSDLAVSLERLVDASAHAPQRIGLSATCRPPDPVARFLVGPSRSCRVVEVPRPADSPKLELEVDSLLRPGEGPHRGLTYRRLLKRLRRAIDAHRTTVVFANTRPMTERITHDLRHQSPGRDQRGEEPCYDRETAIAAHHSALDAGRRREVEAMLKAGQLRAVVTSTSLELGVDIGTADLAVQIGLPGGVARCLQRIGRSGHRVGAAPRGVIVAATASEVAGAAVTARAGRAGAIEPLAMIESPLDVVCQQLLGMACAEETFVESAFALFRKAGPTANLDRDDFQSCLDFLAGDLASPAGAFEPEPGANPRWTSPRIWKHDGWFGVRSRRVQRWLWTNIGTITSEESVSVVADGKALGTIEGQYAERLSAGDRFVLDGRTLEFRRLDGLMLHARVVGGEAGALPVWHSDRQALSSELAAELAEFRAEASRKSVGEGPEAVRDWLAEALELKPGVAAVVAELIEAQDRYSETPDVNALLVEEFPSEHEPGLTYAFHAPLNRAACEALGRAFAARLGRRFGRDLALQAADLGWSIRLPEDARIGDEDLEALTAMDGLADDVLEGVDRGDLAARRFRHVAATALMVLRNPERGKRVRVGGLLWVSSRLYPLVKAACPNHPLLRETRREVLRDILDVDAAARWLATKPTLRLRRLSAPSPFTLAWIAPGADEPLHFDTPADALRRLHARMTASATGDTP</sequence>
<dbReference type="Pfam" id="PF19306">
    <property type="entry name" value="WHD_Lhr"/>
    <property type="match status" value="1"/>
</dbReference>
<evidence type="ECO:0000313" key="13">
    <source>
        <dbReference type="Proteomes" id="UP000186309"/>
    </source>
</evidence>
<evidence type="ECO:0000256" key="3">
    <source>
        <dbReference type="ARBA" id="ARBA00022801"/>
    </source>
</evidence>
<evidence type="ECO:0000256" key="1">
    <source>
        <dbReference type="ARBA" id="ARBA00022741"/>
    </source>
</evidence>
<dbReference type="GO" id="GO:0003724">
    <property type="term" value="F:RNA helicase activity"/>
    <property type="evidence" value="ECO:0007669"/>
    <property type="project" value="UniProtKB-EC"/>
</dbReference>
<dbReference type="AlphaFoldDB" id="A0A1U7CPU3"/>
<dbReference type="GO" id="GO:0003677">
    <property type="term" value="F:DNA binding"/>
    <property type="evidence" value="ECO:0007669"/>
    <property type="project" value="UniProtKB-KW"/>
</dbReference>
<dbReference type="PIRSF" id="PIRSF037307">
    <property type="entry name" value="Lhr-like_helic_prd"/>
    <property type="match status" value="1"/>
</dbReference>
<keyword evidence="3 12" id="KW-0378">Hydrolase</keyword>
<dbReference type="InterPro" id="IPR014001">
    <property type="entry name" value="Helicase_ATP-bd"/>
</dbReference>
<proteinExistence type="inferred from homology"/>
<evidence type="ECO:0000313" key="12">
    <source>
        <dbReference type="EMBL" id="APW60928.1"/>
    </source>
</evidence>
<dbReference type="InterPro" id="IPR013701">
    <property type="entry name" value="Lhr-like_DEAD/DEAH_assoc"/>
</dbReference>
<keyword evidence="13" id="KW-1185">Reference proteome</keyword>
<dbReference type="InterPro" id="IPR017170">
    <property type="entry name" value="Lhr-like"/>
</dbReference>
<dbReference type="KEGG" id="pbor:BSF38_02422"/>
<evidence type="ECO:0000256" key="5">
    <source>
        <dbReference type="ARBA" id="ARBA00022840"/>
    </source>
</evidence>
<dbReference type="EMBL" id="CP019082">
    <property type="protein sequence ID" value="APW60928.1"/>
    <property type="molecule type" value="Genomic_DNA"/>
</dbReference>
<keyword evidence="1" id="KW-0547">Nucleotide-binding</keyword>
<dbReference type="GO" id="GO:0016887">
    <property type="term" value="F:ATP hydrolysis activity"/>
    <property type="evidence" value="ECO:0007669"/>
    <property type="project" value="TreeGrafter"/>
</dbReference>
<protein>
    <submittedName>
        <fullName evidence="12">Putative ATP-dependent RNA helicase YfmL</fullName>
        <ecNumber evidence="12">3.6.4.13</ecNumber>
    </submittedName>
</protein>
<gene>
    <name evidence="12" type="primary">yfmL</name>
    <name evidence="12" type="ORF">BSF38_02422</name>
</gene>
<feature type="domain" description="Helicase C-terminal" evidence="11">
    <location>
        <begin position="271"/>
        <end position="441"/>
    </location>
</feature>
<evidence type="ECO:0000256" key="8">
    <source>
        <dbReference type="ARBA" id="ARBA00023235"/>
    </source>
</evidence>
<keyword evidence="7" id="KW-0234">DNA repair</keyword>
<evidence type="ECO:0000256" key="7">
    <source>
        <dbReference type="ARBA" id="ARBA00023204"/>
    </source>
</evidence>
<dbReference type="Pfam" id="PF00270">
    <property type="entry name" value="DEAD"/>
    <property type="match status" value="1"/>
</dbReference>
<dbReference type="Pfam" id="PF08494">
    <property type="entry name" value="DEAD_assoc"/>
    <property type="match status" value="1"/>
</dbReference>
<comment type="similarity">
    <text evidence="9">Belongs to the Lhr helicase family. Lhr-Core subfamily.</text>
</comment>
<dbReference type="InterPro" id="IPR011545">
    <property type="entry name" value="DEAD/DEAH_box_helicase_dom"/>
</dbReference>
<evidence type="ECO:0000259" key="10">
    <source>
        <dbReference type="PROSITE" id="PS51192"/>
    </source>
</evidence>
<keyword evidence="5" id="KW-0067">ATP-binding</keyword>
<accession>A0A1U7CPU3</accession>
<organism evidence="12 13">
    <name type="scientific">Paludisphaera borealis</name>
    <dbReference type="NCBI Taxonomy" id="1387353"/>
    <lineage>
        <taxon>Bacteria</taxon>
        <taxon>Pseudomonadati</taxon>
        <taxon>Planctomycetota</taxon>
        <taxon>Planctomycetia</taxon>
        <taxon>Isosphaerales</taxon>
        <taxon>Isosphaeraceae</taxon>
        <taxon>Paludisphaera</taxon>
    </lineage>
</organism>
<dbReference type="PROSITE" id="PS51194">
    <property type="entry name" value="HELICASE_CTER"/>
    <property type="match status" value="1"/>
</dbReference>
<keyword evidence="6" id="KW-0238">DNA-binding</keyword>
<dbReference type="Gene3D" id="3.40.50.300">
    <property type="entry name" value="P-loop containing nucleotide triphosphate hydrolases"/>
    <property type="match status" value="2"/>
</dbReference>
<dbReference type="STRING" id="1387353.BSF38_02422"/>
<evidence type="ECO:0000256" key="4">
    <source>
        <dbReference type="ARBA" id="ARBA00022806"/>
    </source>
</evidence>
<dbReference type="PROSITE" id="PS51192">
    <property type="entry name" value="HELICASE_ATP_BIND_1"/>
    <property type="match status" value="1"/>
</dbReference>
<evidence type="ECO:0000256" key="6">
    <source>
        <dbReference type="ARBA" id="ARBA00023125"/>
    </source>
</evidence>
<reference evidence="13" key="1">
    <citation type="submission" date="2016-12" db="EMBL/GenBank/DDBJ databases">
        <title>Comparative genomics of four Isosphaeraceae planctomycetes: a common pool of plasmids and glycoside hydrolase genes.</title>
        <authorList>
            <person name="Ivanova A."/>
        </authorList>
    </citation>
    <scope>NUCLEOTIDE SEQUENCE [LARGE SCALE GENOMIC DNA]</scope>
    <source>
        <strain evidence="13">PX4</strain>
    </source>
</reference>
<dbReference type="InterPro" id="IPR045628">
    <property type="entry name" value="Lhr_WH_dom"/>
</dbReference>
<dbReference type="PANTHER" id="PTHR47962">
    <property type="entry name" value="ATP-DEPENDENT HELICASE LHR-RELATED-RELATED"/>
    <property type="match status" value="1"/>
</dbReference>